<accession>A0A939EVL0</accession>
<feature type="compositionally biased region" description="Pro residues" evidence="1">
    <location>
        <begin position="42"/>
        <end position="58"/>
    </location>
</feature>
<dbReference type="Proteomes" id="UP000664144">
    <property type="component" value="Unassembled WGS sequence"/>
</dbReference>
<feature type="region of interest" description="Disordered" evidence="1">
    <location>
        <begin position="24"/>
        <end position="59"/>
    </location>
</feature>
<dbReference type="EMBL" id="JAFLQZ010000004">
    <property type="protein sequence ID" value="MBO0357979.1"/>
    <property type="molecule type" value="Genomic_DNA"/>
</dbReference>
<evidence type="ECO:0000313" key="3">
    <source>
        <dbReference type="Proteomes" id="UP000664144"/>
    </source>
</evidence>
<evidence type="ECO:0000256" key="1">
    <source>
        <dbReference type="SAM" id="MobiDB-lite"/>
    </source>
</evidence>
<name>A0A939EVL0_9BACT</name>
<dbReference type="AlphaFoldDB" id="A0A939EVL0"/>
<proteinExistence type="predicted"/>
<gene>
    <name evidence="2" type="ORF">J0X19_08490</name>
</gene>
<reference evidence="2" key="1">
    <citation type="submission" date="2021-03" db="EMBL/GenBank/DDBJ databases">
        <authorList>
            <person name="Kim M.K."/>
        </authorList>
    </citation>
    <scope>NUCLEOTIDE SEQUENCE</scope>
    <source>
        <strain evidence="2">BT186</strain>
    </source>
</reference>
<keyword evidence="3" id="KW-1185">Reference proteome</keyword>
<comment type="caution">
    <text evidence="2">The sequence shown here is derived from an EMBL/GenBank/DDBJ whole genome shotgun (WGS) entry which is preliminary data.</text>
</comment>
<evidence type="ECO:0000313" key="2">
    <source>
        <dbReference type="EMBL" id="MBO0357979.1"/>
    </source>
</evidence>
<sequence length="311" mass="34586">MRQLSIFTLLSLFTIVTSCKQQPAANTAMPKPPQQTASIAPTAPPPARNSAPPTPPALPAVLPAQQLHQFLLEHDVAPLLCSVHNGVETTPYNGFFGTDRHRIEVVLLHVRSDSTQPWLLHVTGKSRFKGKIMNLEGTVELLSIRHQPPLNQAEEEHEKAQESMRMLTTIPATGDNKLVEFYTISGRFDWQEPHQKAGGRFTGQAELDVAITRGNKLLSCSLRKTTGARGADLLFDGKWNNYQSGQEKPFILAENVGGFAEQVLKNFEIGERDVVINPKYAKLGWNEYWENDEWWAEPGTITAQTTLVDGL</sequence>
<organism evidence="2 3">
    <name type="scientific">Hymenobacter telluris</name>
    <dbReference type="NCBI Taxonomy" id="2816474"/>
    <lineage>
        <taxon>Bacteria</taxon>
        <taxon>Pseudomonadati</taxon>
        <taxon>Bacteroidota</taxon>
        <taxon>Cytophagia</taxon>
        <taxon>Cytophagales</taxon>
        <taxon>Hymenobacteraceae</taxon>
        <taxon>Hymenobacter</taxon>
    </lineage>
</organism>
<dbReference type="PROSITE" id="PS51257">
    <property type="entry name" value="PROKAR_LIPOPROTEIN"/>
    <property type="match status" value="1"/>
</dbReference>
<dbReference type="RefSeq" id="WP_206983847.1">
    <property type="nucleotide sequence ID" value="NZ_JAFLQZ010000004.1"/>
</dbReference>
<protein>
    <submittedName>
        <fullName evidence="2">Uncharacterized protein</fullName>
    </submittedName>
</protein>